<dbReference type="Proteomes" id="UP000509458">
    <property type="component" value="Chromosome"/>
</dbReference>
<accession>A0A6T9Y5M5</accession>
<gene>
    <name evidence="1" type="ORF">ALFOR1_30937</name>
</gene>
<dbReference type="EMBL" id="LR812090">
    <property type="protein sequence ID" value="CAB9493998.1"/>
    <property type="molecule type" value="Genomic_DNA"/>
</dbReference>
<evidence type="ECO:0000313" key="2">
    <source>
        <dbReference type="Proteomes" id="UP000509458"/>
    </source>
</evidence>
<reference evidence="1 2" key="1">
    <citation type="submission" date="2020-06" db="EMBL/GenBank/DDBJ databases">
        <authorList>
            <person name="Duchaud E."/>
        </authorList>
    </citation>
    <scope>NUCLEOTIDE SEQUENCE [LARGE SCALE GENOMIC DNA]</scope>
    <source>
        <strain evidence="1">Alteromonas fortis</strain>
    </source>
</reference>
<evidence type="ECO:0000313" key="1">
    <source>
        <dbReference type="EMBL" id="CAB9493998.1"/>
    </source>
</evidence>
<proteinExistence type="predicted"/>
<protein>
    <submittedName>
        <fullName evidence="1">Uncharacterized protein</fullName>
    </submittedName>
</protein>
<name>A0A6T9Y5M5_ALTMA</name>
<sequence>MIQNSQIPIKVTTSGCEVIASGVVHLTEPEVKFEIANLTIRYKFIKDSEGPRFTGEVVNKEMVIRLHNFTSALGEGILKPLEIGKISGKSLLATCYVTTSEGDLREFHYTFMLRE</sequence>
<dbReference type="Pfam" id="PF21732">
    <property type="entry name" value="DUF6864"/>
    <property type="match status" value="1"/>
</dbReference>
<dbReference type="InterPro" id="IPR049197">
    <property type="entry name" value="DUF6864"/>
</dbReference>
<dbReference type="RefSeq" id="WP_179983442.1">
    <property type="nucleotide sequence ID" value="NZ_LR812090.1"/>
</dbReference>
<organism evidence="1 2">
    <name type="scientific">Alteromonas macleodii</name>
    <name type="common">Pseudoalteromonas macleodii</name>
    <dbReference type="NCBI Taxonomy" id="28108"/>
    <lineage>
        <taxon>Bacteria</taxon>
        <taxon>Pseudomonadati</taxon>
        <taxon>Pseudomonadota</taxon>
        <taxon>Gammaproteobacteria</taxon>
        <taxon>Alteromonadales</taxon>
        <taxon>Alteromonadaceae</taxon>
        <taxon>Alteromonas/Salinimonas group</taxon>
        <taxon>Alteromonas</taxon>
    </lineage>
</organism>
<dbReference type="AlphaFoldDB" id="A0A6T9Y5M5"/>